<dbReference type="GO" id="GO:0008270">
    <property type="term" value="F:zinc ion binding"/>
    <property type="evidence" value="ECO:0007669"/>
    <property type="project" value="InterPro"/>
</dbReference>
<feature type="domain" description="Zn(2)-C6 fungal-type" evidence="5">
    <location>
        <begin position="18"/>
        <end position="47"/>
    </location>
</feature>
<reference evidence="6 7" key="1">
    <citation type="submission" date="2015-01" db="EMBL/GenBank/DDBJ databases">
        <title>The Genome Sequence of Exophiala spinifera CBS89968.</title>
        <authorList>
            <consortium name="The Broad Institute Genomics Platform"/>
            <person name="Cuomo C."/>
            <person name="de Hoog S."/>
            <person name="Gorbushina A."/>
            <person name="Stielow B."/>
            <person name="Teixiera M."/>
            <person name="Abouelleil A."/>
            <person name="Chapman S.B."/>
            <person name="Priest M."/>
            <person name="Young S.K."/>
            <person name="Wortman J."/>
            <person name="Nusbaum C."/>
            <person name="Birren B."/>
        </authorList>
    </citation>
    <scope>NUCLEOTIDE SEQUENCE [LARGE SCALE GENOMIC DNA]</scope>
    <source>
        <strain evidence="6 7">CBS 89968</strain>
    </source>
</reference>
<dbReference type="InterPro" id="IPR050797">
    <property type="entry name" value="Carb_Metab_Trans_Reg"/>
</dbReference>
<dbReference type="GO" id="GO:0003677">
    <property type="term" value="F:DNA binding"/>
    <property type="evidence" value="ECO:0007669"/>
    <property type="project" value="UniProtKB-KW"/>
</dbReference>
<dbReference type="Pfam" id="PF00172">
    <property type="entry name" value="Zn_clus"/>
    <property type="match status" value="1"/>
</dbReference>
<evidence type="ECO:0000256" key="2">
    <source>
        <dbReference type="ARBA" id="ARBA00023125"/>
    </source>
</evidence>
<evidence type="ECO:0000256" key="4">
    <source>
        <dbReference type="ARBA" id="ARBA00023242"/>
    </source>
</evidence>
<dbReference type="STRING" id="91928.A0A0D1ZF54"/>
<sequence length="489" mass="55877">MAETRVKAAPVRAGFAQACDARRRRKVRCDRSEHCKNCVHAGLPCVYSDRKDAARSRMSIVRGGVIAMCKTAKDQQRHASVTSIRTNSTSTSTQALLSMFPKTYFLDLINDYYTYVFPTVPVIGREEFRQAIRNMACSNHDTALVFCLAAQTIYLSRAFSSRPPVTKDDVRTLFEMTLRAREPLLSVQQITSASVLVSLLVSTGMIDTFKDQAMGTYYNREAIAGLQALRVDDSEHQSSLEPQVAAQRERLYWIVFIHDRYHSLQNDQLSNLPPLAFCTPQGLGDVPPDTDTWLDQEVRLFRVVDDDFLRFHKDKGDPRLTREWIVEKQLQLGSDAEAWIQTVQQFSELQQMDLIVTNYWLRTVLWRIALFRFPLMSNQGDAHQRILTLEYPMHLSRPLRHLLTTRSRAAVEFHGEGMLQKLFDITCTVADVLLNVLAHTWDVGTRSAQLENFVFLHAFLLGMSSLPEAKRRVLHEKMGEVQTVFPEMG</sequence>
<dbReference type="SMART" id="SM00066">
    <property type="entry name" value="GAL4"/>
    <property type="match status" value="1"/>
</dbReference>
<dbReference type="VEuPathDB" id="FungiDB:PV08_10909"/>
<accession>A0A0D1ZF54</accession>
<dbReference type="PANTHER" id="PTHR31668:SF24">
    <property type="entry name" value="TRANSCRIPTION FACTOR, PUTATIVE-RELATED"/>
    <property type="match status" value="1"/>
</dbReference>
<evidence type="ECO:0000259" key="5">
    <source>
        <dbReference type="PROSITE" id="PS50048"/>
    </source>
</evidence>
<dbReference type="SUPFAM" id="SSF57701">
    <property type="entry name" value="Zn2/Cys6 DNA-binding domain"/>
    <property type="match status" value="1"/>
</dbReference>
<evidence type="ECO:0000256" key="1">
    <source>
        <dbReference type="ARBA" id="ARBA00023015"/>
    </source>
</evidence>
<keyword evidence="3" id="KW-0804">Transcription</keyword>
<protein>
    <recommendedName>
        <fullName evidence="5">Zn(2)-C6 fungal-type domain-containing protein</fullName>
    </recommendedName>
</protein>
<evidence type="ECO:0000256" key="3">
    <source>
        <dbReference type="ARBA" id="ARBA00023163"/>
    </source>
</evidence>
<dbReference type="OrthoDB" id="2740448at2759"/>
<evidence type="ECO:0000313" key="7">
    <source>
        <dbReference type="Proteomes" id="UP000053328"/>
    </source>
</evidence>
<dbReference type="RefSeq" id="XP_016231823.1">
    <property type="nucleotide sequence ID" value="XM_016385221.1"/>
</dbReference>
<organism evidence="6 7">
    <name type="scientific">Exophiala spinifera</name>
    <dbReference type="NCBI Taxonomy" id="91928"/>
    <lineage>
        <taxon>Eukaryota</taxon>
        <taxon>Fungi</taxon>
        <taxon>Dikarya</taxon>
        <taxon>Ascomycota</taxon>
        <taxon>Pezizomycotina</taxon>
        <taxon>Eurotiomycetes</taxon>
        <taxon>Chaetothyriomycetidae</taxon>
        <taxon>Chaetothyriales</taxon>
        <taxon>Herpotrichiellaceae</taxon>
        <taxon>Exophiala</taxon>
    </lineage>
</organism>
<dbReference type="EMBL" id="KN847499">
    <property type="protein sequence ID" value="KIW11607.1"/>
    <property type="molecule type" value="Genomic_DNA"/>
</dbReference>
<dbReference type="InterPro" id="IPR001138">
    <property type="entry name" value="Zn2Cys6_DnaBD"/>
</dbReference>
<keyword evidence="1" id="KW-0805">Transcription regulation</keyword>
<dbReference type="HOGENOM" id="CLU_016574_6_1_1"/>
<dbReference type="CDD" id="cd12148">
    <property type="entry name" value="fungal_TF_MHR"/>
    <property type="match status" value="1"/>
</dbReference>
<dbReference type="Gene3D" id="4.10.240.10">
    <property type="entry name" value="Zn(2)-C6 fungal-type DNA-binding domain"/>
    <property type="match status" value="1"/>
</dbReference>
<dbReference type="Proteomes" id="UP000053328">
    <property type="component" value="Unassembled WGS sequence"/>
</dbReference>
<keyword evidence="7" id="KW-1185">Reference proteome</keyword>
<dbReference type="GO" id="GO:0000981">
    <property type="term" value="F:DNA-binding transcription factor activity, RNA polymerase II-specific"/>
    <property type="evidence" value="ECO:0007669"/>
    <property type="project" value="InterPro"/>
</dbReference>
<dbReference type="AlphaFoldDB" id="A0A0D1ZF54"/>
<keyword evidence="4" id="KW-0539">Nucleus</keyword>
<keyword evidence="2" id="KW-0238">DNA-binding</keyword>
<dbReference type="PROSITE" id="PS50048">
    <property type="entry name" value="ZN2_CY6_FUNGAL_2"/>
    <property type="match status" value="1"/>
</dbReference>
<name>A0A0D1ZF54_9EURO</name>
<dbReference type="PANTHER" id="PTHR31668">
    <property type="entry name" value="GLUCOSE TRANSPORT TRANSCRIPTION REGULATOR RGT1-RELATED-RELATED"/>
    <property type="match status" value="1"/>
</dbReference>
<evidence type="ECO:0000313" key="6">
    <source>
        <dbReference type="EMBL" id="KIW11607.1"/>
    </source>
</evidence>
<gene>
    <name evidence="6" type="ORF">PV08_10909</name>
</gene>
<proteinExistence type="predicted"/>
<dbReference type="GeneID" id="27337992"/>
<dbReference type="InterPro" id="IPR036864">
    <property type="entry name" value="Zn2-C6_fun-type_DNA-bd_sf"/>
</dbReference>